<gene>
    <name evidence="1" type="ORF">EcWSU1_02654</name>
</gene>
<dbReference type="KEGG" id="eec:EcWSU1_02654"/>
<proteinExistence type="predicted"/>
<dbReference type="HOGENOM" id="CLU_3215710_0_0_6"/>
<dbReference type="EMBL" id="CP002886">
    <property type="protein sequence ID" value="AEW74088.1"/>
    <property type="molecule type" value="Genomic_DNA"/>
</dbReference>
<name>G8LFA4_9ENTR</name>
<protein>
    <submittedName>
        <fullName evidence="1">Uncharacterized protein</fullName>
    </submittedName>
</protein>
<sequence>MSNEFITLEPGNYEVKYTKQGADVLFSFTKAAFTENALEEGIYL</sequence>
<evidence type="ECO:0000313" key="1">
    <source>
        <dbReference type="EMBL" id="AEW74088.1"/>
    </source>
</evidence>
<dbReference type="Proteomes" id="UP000007838">
    <property type="component" value="Chromosome"/>
</dbReference>
<dbReference type="AlphaFoldDB" id="G8LFA4"/>
<reference evidence="1 2" key="1">
    <citation type="journal article" date="2011" name="Stand. Genomic Sci.">
        <title>Complete genome of the onion pathogen Enterobacter cloacae EcWSU1.</title>
        <authorList>
            <person name="Humann J.L."/>
            <person name="Wildung M."/>
            <person name="Cheng C.H."/>
            <person name="Lee T."/>
            <person name="Stewart J.E."/>
            <person name="Drew J.C."/>
            <person name="Triplett E.W."/>
            <person name="Main D."/>
            <person name="Schroeder B.K."/>
        </authorList>
    </citation>
    <scope>NUCLEOTIDE SEQUENCE [LARGE SCALE GENOMIC DNA]</scope>
    <source>
        <strain evidence="1 2">EcWSU1</strain>
    </source>
</reference>
<accession>G8LFA4</accession>
<evidence type="ECO:0000313" key="2">
    <source>
        <dbReference type="Proteomes" id="UP000007838"/>
    </source>
</evidence>
<organism evidence="1 2">
    <name type="scientific">Enterobacter ludwigii</name>
    <dbReference type="NCBI Taxonomy" id="299767"/>
    <lineage>
        <taxon>Bacteria</taxon>
        <taxon>Pseudomonadati</taxon>
        <taxon>Pseudomonadota</taxon>
        <taxon>Gammaproteobacteria</taxon>
        <taxon>Enterobacterales</taxon>
        <taxon>Enterobacteriaceae</taxon>
        <taxon>Enterobacter</taxon>
        <taxon>Enterobacter cloacae complex</taxon>
    </lineage>
</organism>